<dbReference type="EMBL" id="OX465083">
    <property type="protein sequence ID" value="CAI9294189.1"/>
    <property type="molecule type" value="Genomic_DNA"/>
</dbReference>
<protein>
    <submittedName>
        <fullName evidence="2">Uncharacterized protein</fullName>
    </submittedName>
</protein>
<evidence type="ECO:0000313" key="3">
    <source>
        <dbReference type="Proteomes" id="UP001177003"/>
    </source>
</evidence>
<feature type="compositionally biased region" description="Polar residues" evidence="1">
    <location>
        <begin position="46"/>
        <end position="55"/>
    </location>
</feature>
<evidence type="ECO:0000256" key="1">
    <source>
        <dbReference type="SAM" id="MobiDB-lite"/>
    </source>
</evidence>
<dbReference type="Proteomes" id="UP001177003">
    <property type="component" value="Chromosome 7"/>
</dbReference>
<gene>
    <name evidence="2" type="ORF">LSALG_LOCUS33177</name>
</gene>
<keyword evidence="3" id="KW-1185">Reference proteome</keyword>
<evidence type="ECO:0000313" key="2">
    <source>
        <dbReference type="EMBL" id="CAI9294189.1"/>
    </source>
</evidence>
<dbReference type="AlphaFoldDB" id="A0AA36EFG6"/>
<sequence length="147" mass="14975">MLDKGIARNLFPVGPPSGGRPSSLPEPTGLPHIPLIGGSVRGARSSPLSDPSCLSRSGFVSGARSSPLPDTSCLQHNILMGGFVSGGRPSPDLSGLQHNPFLVGSAPRARSSPGPNGLPRFPLSGGLSRTSVRTARSGFSGIVAWVT</sequence>
<feature type="region of interest" description="Disordered" evidence="1">
    <location>
        <begin position="1"/>
        <end position="68"/>
    </location>
</feature>
<accession>A0AA36EFG6</accession>
<organism evidence="2 3">
    <name type="scientific">Lactuca saligna</name>
    <name type="common">Willowleaf lettuce</name>
    <dbReference type="NCBI Taxonomy" id="75948"/>
    <lineage>
        <taxon>Eukaryota</taxon>
        <taxon>Viridiplantae</taxon>
        <taxon>Streptophyta</taxon>
        <taxon>Embryophyta</taxon>
        <taxon>Tracheophyta</taxon>
        <taxon>Spermatophyta</taxon>
        <taxon>Magnoliopsida</taxon>
        <taxon>eudicotyledons</taxon>
        <taxon>Gunneridae</taxon>
        <taxon>Pentapetalae</taxon>
        <taxon>asterids</taxon>
        <taxon>campanulids</taxon>
        <taxon>Asterales</taxon>
        <taxon>Asteraceae</taxon>
        <taxon>Cichorioideae</taxon>
        <taxon>Cichorieae</taxon>
        <taxon>Lactucinae</taxon>
        <taxon>Lactuca</taxon>
    </lineage>
</organism>
<name>A0AA36EFG6_LACSI</name>
<proteinExistence type="predicted"/>
<reference evidence="2" key="1">
    <citation type="submission" date="2023-04" db="EMBL/GenBank/DDBJ databases">
        <authorList>
            <person name="Vijverberg K."/>
            <person name="Xiong W."/>
            <person name="Schranz E."/>
        </authorList>
    </citation>
    <scope>NUCLEOTIDE SEQUENCE</scope>
</reference>
<feature type="region of interest" description="Disordered" evidence="1">
    <location>
        <begin position="84"/>
        <end position="126"/>
    </location>
</feature>